<keyword evidence="2" id="KW-0472">Membrane</keyword>
<comment type="caution">
    <text evidence="6">The sequence shown here is derived from an EMBL/GenBank/DDBJ whole genome shotgun (WGS) entry which is preliminary data.</text>
</comment>
<protein>
    <submittedName>
        <fullName evidence="6">Membrane protein YgcG</fullName>
    </submittedName>
</protein>
<dbReference type="EMBL" id="JBEPLW010000003">
    <property type="protein sequence ID" value="MET3575061.1"/>
    <property type="molecule type" value="Genomic_DNA"/>
</dbReference>
<dbReference type="Pfam" id="PF20990">
    <property type="entry name" value="DUF2207_C"/>
    <property type="match status" value="1"/>
</dbReference>
<feature type="transmembrane region" description="Helical" evidence="2">
    <location>
        <begin position="425"/>
        <end position="445"/>
    </location>
</feature>
<evidence type="ECO:0000313" key="7">
    <source>
        <dbReference type="Proteomes" id="UP001549099"/>
    </source>
</evidence>
<keyword evidence="3" id="KW-0732">Signal</keyword>
<keyword evidence="2" id="KW-1133">Transmembrane helix</keyword>
<keyword evidence="2" id="KW-0812">Transmembrane</keyword>
<feature type="signal peptide" evidence="3">
    <location>
        <begin position="1"/>
        <end position="26"/>
    </location>
</feature>
<gene>
    <name evidence="6" type="ORF">ABID49_000945</name>
</gene>
<dbReference type="RefSeq" id="WP_354195847.1">
    <property type="nucleotide sequence ID" value="NZ_JBEPLW010000003.1"/>
</dbReference>
<proteinExistence type="predicted"/>
<feature type="domain" description="DUF2207" evidence="4">
    <location>
        <begin position="30"/>
        <end position="195"/>
    </location>
</feature>
<dbReference type="InterPro" id="IPR048389">
    <property type="entry name" value="YciQ-like_C"/>
</dbReference>
<dbReference type="Proteomes" id="UP001549099">
    <property type="component" value="Unassembled WGS sequence"/>
</dbReference>
<feature type="chain" id="PRO_5045689299" evidence="3">
    <location>
        <begin position="27"/>
        <end position="564"/>
    </location>
</feature>
<feature type="compositionally biased region" description="Gly residues" evidence="1">
    <location>
        <begin position="546"/>
        <end position="564"/>
    </location>
</feature>
<dbReference type="Pfam" id="PF09972">
    <property type="entry name" value="DUF2207"/>
    <property type="match status" value="1"/>
</dbReference>
<evidence type="ECO:0000259" key="4">
    <source>
        <dbReference type="Pfam" id="PF09972"/>
    </source>
</evidence>
<feature type="transmembrane region" description="Helical" evidence="2">
    <location>
        <begin position="399"/>
        <end position="419"/>
    </location>
</feature>
<accession>A0ABV2G9V7</accession>
<sequence length="564" mass="61042">MKRLMPVLIAVLTVCAVLLLPGRVLAVDYDIEESTIDAQADENGRVFVTEHHTYSFSGKFNGITRLLVPKTGTDIIDFSANEGGRELRTEKDGDLYKVHRNGKSETVTVEMRYTIMDAIVMHEDGAEFHWPFFDDRNESDYDKMTITIRPPAASSGTEALGYDALSKTERVEPDGAVAFGPVRVPSGSNGDIRVVFDSKLFPALTSSGGTIRDKLAAERKRIADEAAAAQKRHEQAVTAGNVALPAAGAVLLFILVKEWMIARRKKDEARRETDAGRLTVPDGPLSMPAVLQFVEPAGAASPEWLSAALLDLIRKGLVTQVSDEMFERTDNVPAHRHEQILLNLLFGELADAEGRFDLGELPEMTKSEKMADRYEEGLAKWFGAVNDESKETGFREKRTGAATLLSAIGIFLIGLSVYFGIAGAFVHLAVAIVLTIALFATALFLKPLTREGHRIRTGWKAFSEQFDQLDPGDWQALPKDDRLRGYIYAVGSKNKHLGSQFEQFGAARRQRFAGPGLYADPFIMSHSFSLASANASTYSSSTAAGSVGGGGGGTGGGGGGSGAF</sequence>
<evidence type="ECO:0000313" key="6">
    <source>
        <dbReference type="EMBL" id="MET3575061.1"/>
    </source>
</evidence>
<evidence type="ECO:0000256" key="2">
    <source>
        <dbReference type="SAM" id="Phobius"/>
    </source>
</evidence>
<evidence type="ECO:0000256" key="3">
    <source>
        <dbReference type="SAM" id="SignalP"/>
    </source>
</evidence>
<keyword evidence="7" id="KW-1185">Reference proteome</keyword>
<reference evidence="6 7" key="1">
    <citation type="submission" date="2024-06" db="EMBL/GenBank/DDBJ databases">
        <title>Genomic Encyclopedia of Type Strains, Phase IV (KMG-IV): sequencing the most valuable type-strain genomes for metagenomic binning, comparative biology and taxonomic classification.</title>
        <authorList>
            <person name="Goeker M."/>
        </authorList>
    </citation>
    <scope>NUCLEOTIDE SEQUENCE [LARGE SCALE GENOMIC DNA]</scope>
    <source>
        <strain evidence="6 7">DSM 26128</strain>
    </source>
</reference>
<evidence type="ECO:0000256" key="1">
    <source>
        <dbReference type="SAM" id="MobiDB-lite"/>
    </source>
</evidence>
<evidence type="ECO:0000259" key="5">
    <source>
        <dbReference type="Pfam" id="PF20990"/>
    </source>
</evidence>
<dbReference type="InterPro" id="IPR018702">
    <property type="entry name" value="DUF2207"/>
</dbReference>
<feature type="transmembrane region" description="Helical" evidence="2">
    <location>
        <begin position="236"/>
        <end position="256"/>
    </location>
</feature>
<organism evidence="6 7">
    <name type="scientific">Bhargavaea ullalensis</name>
    <dbReference type="NCBI Taxonomy" id="1265685"/>
    <lineage>
        <taxon>Bacteria</taxon>
        <taxon>Bacillati</taxon>
        <taxon>Bacillota</taxon>
        <taxon>Bacilli</taxon>
        <taxon>Bacillales</taxon>
        <taxon>Caryophanaceae</taxon>
        <taxon>Bhargavaea</taxon>
    </lineage>
</organism>
<feature type="domain" description="Predicted membrane protein YciQ-like C-terminal" evidence="5">
    <location>
        <begin position="288"/>
        <end position="464"/>
    </location>
</feature>
<name>A0ABV2G9V7_9BACL</name>
<feature type="region of interest" description="Disordered" evidence="1">
    <location>
        <begin position="542"/>
        <end position="564"/>
    </location>
</feature>